<proteinExistence type="inferred from homology"/>
<dbReference type="Gene3D" id="3.90.79.10">
    <property type="entry name" value="Nucleoside Triphosphate Pyrophosphohydrolase"/>
    <property type="match status" value="1"/>
</dbReference>
<dbReference type="EMBL" id="OBQK01000008">
    <property type="protein sequence ID" value="SOC56663.1"/>
    <property type="molecule type" value="Genomic_DNA"/>
</dbReference>
<evidence type="ECO:0000256" key="1">
    <source>
        <dbReference type="ARBA" id="ARBA00001946"/>
    </source>
</evidence>
<evidence type="ECO:0000256" key="4">
    <source>
        <dbReference type="RuleBase" id="RU003476"/>
    </source>
</evidence>
<keyword evidence="3 4" id="KW-0378">Hydrolase</keyword>
<dbReference type="InterPro" id="IPR015797">
    <property type="entry name" value="NUDIX_hydrolase-like_dom_sf"/>
</dbReference>
<dbReference type="PROSITE" id="PS00893">
    <property type="entry name" value="NUDIX_BOX"/>
    <property type="match status" value="1"/>
</dbReference>
<comment type="similarity">
    <text evidence="2 4">Belongs to the Nudix hydrolase family.</text>
</comment>
<reference evidence="7" key="1">
    <citation type="submission" date="2017-08" db="EMBL/GenBank/DDBJ databases">
        <authorList>
            <person name="Varghese N."/>
            <person name="Submissions S."/>
        </authorList>
    </citation>
    <scope>NUCLEOTIDE SEQUENCE [LARGE SCALE GENOMIC DNA]</scope>
    <source>
        <strain evidence="7">USBA17B2</strain>
    </source>
</reference>
<evidence type="ECO:0000313" key="7">
    <source>
        <dbReference type="Proteomes" id="UP000219688"/>
    </source>
</evidence>
<evidence type="ECO:0000256" key="3">
    <source>
        <dbReference type="ARBA" id="ARBA00022801"/>
    </source>
</evidence>
<dbReference type="PROSITE" id="PS51462">
    <property type="entry name" value="NUDIX"/>
    <property type="match status" value="1"/>
</dbReference>
<evidence type="ECO:0000313" key="6">
    <source>
        <dbReference type="EMBL" id="SOC56663.1"/>
    </source>
</evidence>
<gene>
    <name evidence="6" type="ORF">SAMN05421879_10884</name>
</gene>
<dbReference type="PRINTS" id="PR00502">
    <property type="entry name" value="NUDIXFAMILY"/>
</dbReference>
<name>A0A285VRT3_9MICO</name>
<dbReference type="SUPFAM" id="SSF55811">
    <property type="entry name" value="Nudix"/>
    <property type="match status" value="1"/>
</dbReference>
<protein>
    <submittedName>
        <fullName evidence="6">ADP-ribose pyrophosphatase YjhB, NUDIX family</fullName>
    </submittedName>
</protein>
<dbReference type="STRING" id="1122622.GCA_000421185_02987"/>
<dbReference type="GO" id="GO:0016787">
    <property type="term" value="F:hydrolase activity"/>
    <property type="evidence" value="ECO:0007669"/>
    <property type="project" value="UniProtKB-KW"/>
</dbReference>
<comment type="cofactor">
    <cofactor evidence="1">
        <name>Mg(2+)</name>
        <dbReference type="ChEBI" id="CHEBI:18420"/>
    </cofactor>
</comment>
<evidence type="ECO:0000256" key="2">
    <source>
        <dbReference type="ARBA" id="ARBA00005582"/>
    </source>
</evidence>
<keyword evidence="7" id="KW-1185">Reference proteome</keyword>
<dbReference type="InterPro" id="IPR020476">
    <property type="entry name" value="Nudix_hydrolase"/>
</dbReference>
<dbReference type="Pfam" id="PF00293">
    <property type="entry name" value="NUDIX"/>
    <property type="match status" value="1"/>
</dbReference>
<dbReference type="AlphaFoldDB" id="A0A285VRT3"/>
<dbReference type="RefSeq" id="WP_097188626.1">
    <property type="nucleotide sequence ID" value="NZ_OBQK01000008.1"/>
</dbReference>
<feature type="domain" description="Nudix hydrolase" evidence="5">
    <location>
        <begin position="35"/>
        <end position="157"/>
    </location>
</feature>
<dbReference type="InterPro" id="IPR000086">
    <property type="entry name" value="NUDIX_hydrolase_dom"/>
</dbReference>
<accession>A0A285VRT3</accession>
<dbReference type="Proteomes" id="UP000219688">
    <property type="component" value="Unassembled WGS sequence"/>
</dbReference>
<dbReference type="InterPro" id="IPR020084">
    <property type="entry name" value="NUDIX_hydrolase_CS"/>
</dbReference>
<sequence length="172" mass="18648">MDWATLRRKAGTAALVGFRVMPGPLKRAAVRVGAPTFTAGAVCILEHDGAVLFLWQPHREGWSLPGGLMGRGEEAADAVRREVAEEIGLEIDPGDPVTVNVDVQRQGVDVVFRVVLDRRPGLELATEARKARWFTPEELEDADRDTFGIMASLSAIEGPRRPGRLLGAADRG</sequence>
<organism evidence="6 7">
    <name type="scientific">Ornithinimicrobium cerasi</name>
    <dbReference type="NCBI Taxonomy" id="2248773"/>
    <lineage>
        <taxon>Bacteria</taxon>
        <taxon>Bacillati</taxon>
        <taxon>Actinomycetota</taxon>
        <taxon>Actinomycetes</taxon>
        <taxon>Micrococcales</taxon>
        <taxon>Ornithinimicrobiaceae</taxon>
        <taxon>Ornithinimicrobium</taxon>
    </lineage>
</organism>
<dbReference type="PANTHER" id="PTHR43046:SF14">
    <property type="entry name" value="MUTT_NUDIX FAMILY PROTEIN"/>
    <property type="match status" value="1"/>
</dbReference>
<evidence type="ECO:0000259" key="5">
    <source>
        <dbReference type="PROSITE" id="PS51462"/>
    </source>
</evidence>
<dbReference type="PANTHER" id="PTHR43046">
    <property type="entry name" value="GDP-MANNOSE MANNOSYL HYDROLASE"/>
    <property type="match status" value="1"/>
</dbReference>